<keyword evidence="7" id="KW-1133">Transmembrane helix</keyword>
<comment type="pathway">
    <text evidence="2">Glycan metabolism.</text>
</comment>
<evidence type="ECO:0000256" key="4">
    <source>
        <dbReference type="ARBA" id="ARBA00022679"/>
    </source>
</evidence>
<accession>A0A8B9A4N3</accession>
<evidence type="ECO:0000256" key="2">
    <source>
        <dbReference type="ARBA" id="ARBA00004881"/>
    </source>
</evidence>
<reference evidence="9" key="1">
    <citation type="journal article" date="2019" name="Nat. Commun.">
        <title>Genome-wide association mapping of date palm fruit traits.</title>
        <authorList>
            <person name="Hazzouri K.M."/>
            <person name="Gros-Balthazard M."/>
            <person name="Flowers J.M."/>
            <person name="Copetti D."/>
            <person name="Lemansour A."/>
            <person name="Lebrun M."/>
            <person name="Masmoudi K."/>
            <person name="Ferrand S."/>
            <person name="Dhar M.I."/>
            <person name="Fresquez Z.A."/>
            <person name="Rosas U."/>
            <person name="Zhang J."/>
            <person name="Talag J."/>
            <person name="Lee S."/>
            <person name="Kudrna D."/>
            <person name="Powell R.F."/>
            <person name="Leitch I.J."/>
            <person name="Krueger R.R."/>
            <person name="Wing R.A."/>
            <person name="Amiri K.M.A."/>
            <person name="Purugganan M.D."/>
        </authorList>
    </citation>
    <scope>NUCLEOTIDE SEQUENCE [LARGE SCALE GENOMIC DNA]</scope>
    <source>
        <strain evidence="9">cv. Khalas</strain>
    </source>
</reference>
<dbReference type="Pfam" id="PF04577">
    <property type="entry name" value="Glyco_transf_61"/>
    <property type="match status" value="1"/>
</dbReference>
<feature type="compositionally biased region" description="Basic and acidic residues" evidence="6">
    <location>
        <begin position="87"/>
        <end position="99"/>
    </location>
</feature>
<evidence type="ECO:0000313" key="10">
    <source>
        <dbReference type="RefSeq" id="XP_038981595.1"/>
    </source>
</evidence>
<dbReference type="GO" id="GO:0016763">
    <property type="term" value="F:pentosyltransferase activity"/>
    <property type="evidence" value="ECO:0007669"/>
    <property type="project" value="UniProtKB-ARBA"/>
</dbReference>
<comment type="subcellular location">
    <subcellularLocation>
        <location evidence="1">Golgi apparatus membrane</location>
        <topology evidence="1">Single-pass type II membrane protein</topology>
    </subcellularLocation>
</comment>
<gene>
    <name evidence="10" type="primary">LOC103705636</name>
</gene>
<keyword evidence="7" id="KW-0812">Transmembrane</keyword>
<dbReference type="AlphaFoldDB" id="A0A8B9A4N3"/>
<keyword evidence="7" id="KW-0472">Membrane</keyword>
<evidence type="ECO:0000256" key="5">
    <source>
        <dbReference type="ARBA" id="ARBA00023180"/>
    </source>
</evidence>
<dbReference type="GO" id="GO:0000139">
    <property type="term" value="C:Golgi membrane"/>
    <property type="evidence" value="ECO:0007669"/>
    <property type="project" value="UniProtKB-SubCell"/>
</dbReference>
<dbReference type="KEGG" id="pda:103705636"/>
<evidence type="ECO:0000256" key="7">
    <source>
        <dbReference type="SAM" id="Phobius"/>
    </source>
</evidence>
<feature type="compositionally biased region" description="Polar residues" evidence="6">
    <location>
        <begin position="66"/>
        <end position="80"/>
    </location>
</feature>
<dbReference type="Proteomes" id="UP000228380">
    <property type="component" value="Chromosome 4"/>
</dbReference>
<dbReference type="OrthoDB" id="529273at2759"/>
<keyword evidence="4" id="KW-0808">Transferase</keyword>
<keyword evidence="5" id="KW-0325">Glycoprotein</keyword>
<dbReference type="RefSeq" id="XP_038981595.1">
    <property type="nucleotide sequence ID" value="XM_039125667.1"/>
</dbReference>
<evidence type="ECO:0000256" key="3">
    <source>
        <dbReference type="ARBA" id="ARBA00022676"/>
    </source>
</evidence>
<name>A0A8B9A4N3_PHODC</name>
<feature type="transmembrane region" description="Helical" evidence="7">
    <location>
        <begin position="20"/>
        <end position="38"/>
    </location>
</feature>
<protein>
    <submittedName>
        <fullName evidence="10">Alpha-1,3-arabinosyltransferase XAT3-like</fullName>
    </submittedName>
</protein>
<reference evidence="10" key="2">
    <citation type="submission" date="2025-08" db="UniProtKB">
        <authorList>
            <consortium name="RefSeq"/>
        </authorList>
    </citation>
    <scope>IDENTIFICATION</scope>
    <source>
        <tissue evidence="10">Young leaves</tissue>
    </source>
</reference>
<evidence type="ECO:0000256" key="1">
    <source>
        <dbReference type="ARBA" id="ARBA00004323"/>
    </source>
</evidence>
<evidence type="ECO:0000313" key="9">
    <source>
        <dbReference type="Proteomes" id="UP000228380"/>
    </source>
</evidence>
<dbReference type="GeneID" id="103705636"/>
<dbReference type="PANTHER" id="PTHR20961:SF5">
    <property type="entry name" value="GLYCOSYLTRANSFERASE-RELATED"/>
    <property type="match status" value="1"/>
</dbReference>
<dbReference type="InterPro" id="IPR049625">
    <property type="entry name" value="Glyco_transf_61_cat"/>
</dbReference>
<proteinExistence type="predicted"/>
<keyword evidence="3" id="KW-0328">Glycosyltransferase</keyword>
<feature type="region of interest" description="Disordered" evidence="6">
    <location>
        <begin position="65"/>
        <end position="101"/>
    </location>
</feature>
<keyword evidence="9" id="KW-1185">Reference proteome</keyword>
<dbReference type="PANTHER" id="PTHR20961">
    <property type="entry name" value="GLYCOSYLTRANSFERASE"/>
    <property type="match status" value="1"/>
</dbReference>
<feature type="domain" description="Glycosyltransferase 61 catalytic" evidence="8">
    <location>
        <begin position="285"/>
        <end position="387"/>
    </location>
</feature>
<sequence>MEYKFKLARNLSRFELQKLGLMAVVGCFLLLSPTILTMTKPCMDSFSNWIKSKTLEDDPACHEQEMSSCRKGTNNASQEDNLAGTKQDGRNDSKLESRPTCDVSGPRSIVCEMDGDVRIHGNSSSVIWIASSNTSRRNEAWQKIKPYARKGDITALHSVRELSLRSMSRHDEAPACTVNHSVPAIVFSTAGYAGNMFHDFSDMLIPLFLTSHRYHGEVRFLITNMKPWWIRKYGEMLRHLSYYEIINFDDGDEIHCFPHVIVGLQCHKEFNIDPSRPPAGYSMANLTQFMRSSYSLEREMITKAGEHTGRKPRLLIISRKRTRSLTNTNQIVEMAEEVGYEVVVVEPSLRTDMAEFARIVNSCDVMVGVHGAGLANMVFLPRNAVLIQIVPWGQLGGIARYDFGWSASNARLKYLQYEISLEESSLMEQYPRDHPIIKDPLSVHKQGWGAVRDTFLYKQNIRLDVRRFRTVLSEALGHLHR</sequence>
<organism evidence="9 10">
    <name type="scientific">Phoenix dactylifera</name>
    <name type="common">Date palm</name>
    <dbReference type="NCBI Taxonomy" id="42345"/>
    <lineage>
        <taxon>Eukaryota</taxon>
        <taxon>Viridiplantae</taxon>
        <taxon>Streptophyta</taxon>
        <taxon>Embryophyta</taxon>
        <taxon>Tracheophyta</taxon>
        <taxon>Spermatophyta</taxon>
        <taxon>Magnoliopsida</taxon>
        <taxon>Liliopsida</taxon>
        <taxon>Arecaceae</taxon>
        <taxon>Coryphoideae</taxon>
        <taxon>Phoeniceae</taxon>
        <taxon>Phoenix</taxon>
    </lineage>
</organism>
<evidence type="ECO:0000256" key="6">
    <source>
        <dbReference type="SAM" id="MobiDB-lite"/>
    </source>
</evidence>
<evidence type="ECO:0000259" key="8">
    <source>
        <dbReference type="Pfam" id="PF04577"/>
    </source>
</evidence>
<dbReference type="InterPro" id="IPR007657">
    <property type="entry name" value="Glycosyltransferase_61"/>
</dbReference>